<dbReference type="EMBL" id="JBEVCJ010000005">
    <property type="protein sequence ID" value="MET1254718.1"/>
    <property type="molecule type" value="Genomic_DNA"/>
</dbReference>
<dbReference type="PANTHER" id="PTHR30372:SF4">
    <property type="entry name" value="LIPID-A-DISACCHARIDE SYNTHASE, MITOCHONDRIAL-RELATED"/>
    <property type="match status" value="1"/>
</dbReference>
<dbReference type="Pfam" id="PF02684">
    <property type="entry name" value="LpxB"/>
    <property type="match status" value="1"/>
</dbReference>
<dbReference type="PANTHER" id="PTHR30372">
    <property type="entry name" value="LIPID-A-DISACCHARIDE SYNTHASE"/>
    <property type="match status" value="1"/>
</dbReference>
<keyword evidence="1" id="KW-0808">Transferase</keyword>
<dbReference type="SUPFAM" id="SSF53756">
    <property type="entry name" value="UDP-Glycosyltransferase/glycogen phosphorylase"/>
    <property type="match status" value="1"/>
</dbReference>
<keyword evidence="2" id="KW-1185">Reference proteome</keyword>
<sequence>MNKCFYLVAGEASGDILGARLIRELKNYFPKATFSGIGGPLMMAEGFQSLYPMERLSIMGIVPILKRLPGLLKMRNDLAKHIIEQNPDCFIGIDAPVFNTGLEFRLKHRGIKTVHYVSPSVWAWRENRIHKIAKSVSLMLCLFPFELEIYQRFNVPAVCIGHPLANEIPLSPNTTQARQALKIKPDNLTLAILPGSRGTEVKFLLQPFIETAQNLLQHYPKLQILIPCANYKRRTQIENYLTQLPEAMPVTLIDGQSRLVMQAADLVLLASGTATLEAMLLKKPMIVAYKVSAFSYWVFKKLLKIKQFSLPNLLAGKAIVREFIQQDCTAEKLTEASINLIENKNNLSLEKEYIELHQTLKLGGSQKAAKAIVDLIAH</sequence>
<dbReference type="NCBIfam" id="TIGR00215">
    <property type="entry name" value="lpxB"/>
    <property type="match status" value="1"/>
</dbReference>
<reference evidence="1 2" key="1">
    <citation type="submission" date="2024-06" db="EMBL/GenBank/DDBJ databases">
        <authorList>
            <person name="Li F."/>
        </authorList>
    </citation>
    <scope>NUCLEOTIDE SEQUENCE [LARGE SCALE GENOMIC DNA]</scope>
    <source>
        <strain evidence="1 2">GXAS 311</strain>
    </source>
</reference>
<protein>
    <submittedName>
        <fullName evidence="1">Lipid-A-disaccharide synthase</fullName>
        <ecNumber evidence="1">2.4.1.182</ecNumber>
    </submittedName>
</protein>
<organism evidence="1 2">
    <name type="scientific">Aliikangiella maris</name>
    <dbReference type="NCBI Taxonomy" id="3162458"/>
    <lineage>
        <taxon>Bacteria</taxon>
        <taxon>Pseudomonadati</taxon>
        <taxon>Pseudomonadota</taxon>
        <taxon>Gammaproteobacteria</taxon>
        <taxon>Oceanospirillales</taxon>
        <taxon>Pleioneaceae</taxon>
        <taxon>Aliikangiella</taxon>
    </lineage>
</organism>
<dbReference type="HAMAP" id="MF_00392">
    <property type="entry name" value="LpxB"/>
    <property type="match status" value="1"/>
</dbReference>
<accession>A0ABV2BS10</accession>
<evidence type="ECO:0000313" key="2">
    <source>
        <dbReference type="Proteomes" id="UP001548189"/>
    </source>
</evidence>
<dbReference type="Proteomes" id="UP001548189">
    <property type="component" value="Unassembled WGS sequence"/>
</dbReference>
<dbReference type="InterPro" id="IPR003835">
    <property type="entry name" value="Glyco_trans_19"/>
</dbReference>
<proteinExistence type="inferred from homology"/>
<dbReference type="Gene3D" id="3.40.50.2000">
    <property type="entry name" value="Glycogen Phosphorylase B"/>
    <property type="match status" value="1"/>
</dbReference>
<dbReference type="EC" id="2.4.1.182" evidence="1"/>
<comment type="caution">
    <text evidence="1">The sequence shown here is derived from an EMBL/GenBank/DDBJ whole genome shotgun (WGS) entry which is preliminary data.</text>
</comment>
<dbReference type="GO" id="GO:0008915">
    <property type="term" value="F:lipid-A-disaccharide synthase activity"/>
    <property type="evidence" value="ECO:0007669"/>
    <property type="project" value="UniProtKB-EC"/>
</dbReference>
<evidence type="ECO:0000313" key="1">
    <source>
        <dbReference type="EMBL" id="MET1254718.1"/>
    </source>
</evidence>
<gene>
    <name evidence="1" type="primary">lpxB</name>
    <name evidence="1" type="ORF">ABVT43_06255</name>
</gene>
<name>A0ABV2BS10_9GAMM</name>
<keyword evidence="1" id="KW-0328">Glycosyltransferase</keyword>